<comment type="caution">
    <text evidence="2">The sequence shown here is derived from an EMBL/GenBank/DDBJ whole genome shotgun (WGS) entry which is preliminary data.</text>
</comment>
<reference evidence="2 3" key="1">
    <citation type="submission" date="2014-03" db="EMBL/GenBank/DDBJ databases">
        <title>Genomics of Bifidobacteria.</title>
        <authorList>
            <person name="Ventura M."/>
            <person name="Milani C."/>
            <person name="Lugli G.A."/>
        </authorList>
    </citation>
    <scope>NUCLEOTIDE SEQUENCE [LARGE SCALE GENOMIC DNA]</scope>
    <source>
        <strain evidence="2 3">LMG 10738</strain>
    </source>
</reference>
<proteinExistence type="predicted"/>
<dbReference type="AlphaFoldDB" id="A0A087AZS3"/>
<evidence type="ECO:0000313" key="3">
    <source>
        <dbReference type="Proteomes" id="UP000029067"/>
    </source>
</evidence>
<evidence type="ECO:0008006" key="4">
    <source>
        <dbReference type="Google" id="ProtNLM"/>
    </source>
</evidence>
<gene>
    <name evidence="2" type="ORF">BCUN_2138</name>
</gene>
<dbReference type="RefSeq" id="WP_033516165.1">
    <property type="nucleotide sequence ID" value="NZ_JGYV01000005.1"/>
</dbReference>
<evidence type="ECO:0000313" key="2">
    <source>
        <dbReference type="EMBL" id="KFI64273.1"/>
    </source>
</evidence>
<dbReference type="Proteomes" id="UP000029067">
    <property type="component" value="Unassembled WGS sequence"/>
</dbReference>
<evidence type="ECO:0000256" key="1">
    <source>
        <dbReference type="SAM" id="SignalP"/>
    </source>
</evidence>
<keyword evidence="3" id="KW-1185">Reference proteome</keyword>
<sequence length="154" mass="16522">MQAARSVLATGMAMACLGLAACGPAASGRQGGEGTTPSSFLQVVTGHDDAWLREQVASMDREEKLEKIAHLFDYGYSSKTGLEYSGMTSDGTIYLEMRGEGTRAPDYAEQDLERDAQATWDEISDITGLTDFDLHVTMRNRDGDVVTCKVGAGS</sequence>
<keyword evidence="1" id="KW-0732">Signal</keyword>
<feature type="chain" id="PRO_5039594595" description="Lipoprotein" evidence="1">
    <location>
        <begin position="21"/>
        <end position="154"/>
    </location>
</feature>
<dbReference type="PROSITE" id="PS51257">
    <property type="entry name" value="PROKAR_LIPOPROTEIN"/>
    <property type="match status" value="1"/>
</dbReference>
<feature type="signal peptide" evidence="1">
    <location>
        <begin position="1"/>
        <end position="20"/>
    </location>
</feature>
<protein>
    <recommendedName>
        <fullName evidence="4">Lipoprotein</fullName>
    </recommendedName>
</protein>
<dbReference type="EMBL" id="JGYV01000005">
    <property type="protein sequence ID" value="KFI64273.1"/>
    <property type="molecule type" value="Genomic_DNA"/>
</dbReference>
<accession>A0A087AZS3</accession>
<name>A0A087AZS3_9BIFI</name>
<organism evidence="2 3">
    <name type="scientific">Bifidobacterium cuniculi</name>
    <dbReference type="NCBI Taxonomy" id="1688"/>
    <lineage>
        <taxon>Bacteria</taxon>
        <taxon>Bacillati</taxon>
        <taxon>Actinomycetota</taxon>
        <taxon>Actinomycetes</taxon>
        <taxon>Bifidobacteriales</taxon>
        <taxon>Bifidobacteriaceae</taxon>
        <taxon>Bifidobacterium</taxon>
    </lineage>
</organism>